<dbReference type="EMBL" id="CP019401">
    <property type="protein sequence ID" value="AQU78527.1"/>
    <property type="molecule type" value="Genomic_DNA"/>
</dbReference>
<gene>
    <name evidence="2" type="ORF">AJGP001_04085</name>
</gene>
<dbReference type="Proteomes" id="UP000189661">
    <property type="component" value="Chromosome"/>
</dbReference>
<evidence type="ECO:0000256" key="1">
    <source>
        <dbReference type="SAM" id="Phobius"/>
    </source>
</evidence>
<feature type="transmembrane region" description="Helical" evidence="1">
    <location>
        <begin position="358"/>
        <end position="381"/>
    </location>
</feature>
<feature type="transmembrane region" description="Helical" evidence="1">
    <location>
        <begin position="327"/>
        <end position="346"/>
    </location>
</feature>
<keyword evidence="3" id="KW-1185">Reference proteome</keyword>
<evidence type="ECO:0000313" key="2">
    <source>
        <dbReference type="EMBL" id="AQU78527.1"/>
    </source>
</evidence>
<evidence type="ECO:0008006" key="4">
    <source>
        <dbReference type="Google" id="ProtNLM"/>
    </source>
</evidence>
<evidence type="ECO:0000313" key="3">
    <source>
        <dbReference type="Proteomes" id="UP000189661"/>
    </source>
</evidence>
<reference evidence="2 3" key="1">
    <citation type="submission" date="2017-01" db="EMBL/GenBank/DDBJ databases">
        <title>Planococcus faecalis genome complete sequence.</title>
        <authorList>
            <person name="Lee P.C."/>
        </authorList>
    </citation>
    <scope>NUCLEOTIDE SEQUENCE [LARGE SCALE GENOMIC DNA]</scope>
    <source>
        <strain evidence="2 3">AJ003</strain>
    </source>
</reference>
<protein>
    <recommendedName>
        <fullName evidence="4">DUF2812 domain-containing protein</fullName>
    </recommendedName>
</protein>
<keyword evidence="1" id="KW-0812">Transmembrane</keyword>
<feature type="transmembrane region" description="Helical" evidence="1">
    <location>
        <begin position="112"/>
        <end position="137"/>
    </location>
</feature>
<accession>A0ABN4XKL4</accession>
<name>A0ABN4XKL4_9BACL</name>
<feature type="transmembrane region" description="Helical" evidence="1">
    <location>
        <begin position="149"/>
        <end position="172"/>
    </location>
</feature>
<keyword evidence="1" id="KW-1133">Transmembrane helix</keyword>
<dbReference type="InterPro" id="IPR021359">
    <property type="entry name" value="DUF2812"/>
</dbReference>
<sequence>MKKMYNPFWSYDVIKTEQWLSKMAHSGLTFAELNRWTRCFYFTETPTNSRIYRIAYDKLKSPILPKTLQVEGWKAIATKGKWQVTTNNRPEQTIRNFPTRDGVIKHNQTITYLFYGLLFYLISVLIAPISLAFSYLFTDESIVVEESPYWIVTYLFFALAIGLVLLGIYSIIKITKTNNILKNSQVIRATTQLNNGIDTQAEKHLKRSGRWVTKIRLGWMYSPDKLEKWLESMEQQGLNLYRVSKIGTVFHFTKGQPRYIAYRVDYQRQPPAGYFSIHREAGWRDCFVSYSNLENWTIWSQEYKENQQRPQLYSDYFTRIKQAKKIVFTYTAFFLPFTLLYLYFLVNNLNRQTELSQWLSWGTFVFMLCITIYGSLLVKLWTYYIRLKKQATT</sequence>
<organism evidence="2 3">
    <name type="scientific">Planococcus faecalis</name>
    <dbReference type="NCBI Taxonomy" id="1598147"/>
    <lineage>
        <taxon>Bacteria</taxon>
        <taxon>Bacillati</taxon>
        <taxon>Bacillota</taxon>
        <taxon>Bacilli</taxon>
        <taxon>Bacillales</taxon>
        <taxon>Caryophanaceae</taxon>
        <taxon>Planococcus</taxon>
    </lineage>
</organism>
<keyword evidence="1" id="KW-0472">Membrane</keyword>
<dbReference type="Pfam" id="PF11193">
    <property type="entry name" value="DUF2812"/>
    <property type="match status" value="2"/>
</dbReference>
<proteinExistence type="predicted"/>
<dbReference type="RefSeq" id="WP_071154526.1">
    <property type="nucleotide sequence ID" value="NZ_CP019401.1"/>
</dbReference>